<dbReference type="InterPro" id="IPR036291">
    <property type="entry name" value="NAD(P)-bd_dom_sf"/>
</dbReference>
<dbReference type="AlphaFoldDB" id="A0A2N5EMJ5"/>
<evidence type="ECO:0000259" key="3">
    <source>
        <dbReference type="SMART" id="SM00822"/>
    </source>
</evidence>
<dbReference type="SUPFAM" id="SSF51735">
    <property type="entry name" value="NAD(P)-binding Rossmann-fold domains"/>
    <property type="match status" value="1"/>
</dbReference>
<evidence type="ECO:0000313" key="4">
    <source>
        <dbReference type="EMBL" id="PLR49290.1"/>
    </source>
</evidence>
<comment type="caution">
    <text evidence="4">The sequence shown here is derived from an EMBL/GenBank/DDBJ whole genome shotgun (WGS) entry which is preliminary data.</text>
</comment>
<dbReference type="InterPro" id="IPR002347">
    <property type="entry name" value="SDR_fam"/>
</dbReference>
<evidence type="ECO:0000256" key="1">
    <source>
        <dbReference type="ARBA" id="ARBA00006484"/>
    </source>
</evidence>
<dbReference type="PANTHER" id="PTHR42760">
    <property type="entry name" value="SHORT-CHAIN DEHYDROGENASES/REDUCTASES FAMILY MEMBER"/>
    <property type="match status" value="1"/>
</dbReference>
<sequence>MTGSWVLVTGGSRGIGAALVTRLSRRMNVAFTWRQSEQESRTLEQAGGAGWVKGFRCDGRDEQQVTDTAQALLAQYGAPSAIIHNAGICRDGLHIHHATESWNLTLDTNLNTVLFWHRVLLPAMMAQGHGTVLLMSSITGIHGNTGQTAYAASKAAMIGMGRSLAHELGRFGIRVNSLLPGLIETDMTAAMPAHKREALRKSIPLRQFGQPDDVAQAAEFLIGEAGRYITGQTLIIDGGLTA</sequence>
<proteinExistence type="inferred from homology"/>
<dbReference type="PRINTS" id="PR00080">
    <property type="entry name" value="SDRFAMILY"/>
</dbReference>
<evidence type="ECO:0000313" key="5">
    <source>
        <dbReference type="Proteomes" id="UP000234626"/>
    </source>
</evidence>
<name>A0A2N5EMJ5_9GAMM</name>
<dbReference type="Pfam" id="PF13561">
    <property type="entry name" value="adh_short_C2"/>
    <property type="match status" value="1"/>
</dbReference>
<protein>
    <submittedName>
        <fullName evidence="4">3-oxoacyl-ACP reductase</fullName>
    </submittedName>
</protein>
<accession>A0A2N5EMJ5</accession>
<dbReference type="Proteomes" id="UP000234626">
    <property type="component" value="Unassembled WGS sequence"/>
</dbReference>
<comment type="similarity">
    <text evidence="1">Belongs to the short-chain dehydrogenases/reductases (SDR) family.</text>
</comment>
<evidence type="ECO:0000256" key="2">
    <source>
        <dbReference type="ARBA" id="ARBA00023002"/>
    </source>
</evidence>
<gene>
    <name evidence="4" type="ORF">CYR34_11400</name>
</gene>
<dbReference type="PANTHER" id="PTHR42760:SF133">
    <property type="entry name" value="3-OXOACYL-[ACYL-CARRIER-PROTEIN] REDUCTASE"/>
    <property type="match status" value="1"/>
</dbReference>
<dbReference type="PRINTS" id="PR00081">
    <property type="entry name" value="GDHRDH"/>
</dbReference>
<dbReference type="OrthoDB" id="9804774at2"/>
<dbReference type="FunFam" id="3.40.50.720:FF:000173">
    <property type="entry name" value="3-oxoacyl-[acyl-carrier protein] reductase"/>
    <property type="match status" value="1"/>
</dbReference>
<keyword evidence="2" id="KW-0560">Oxidoreductase</keyword>
<reference evidence="4 5" key="1">
    <citation type="submission" date="2017-12" db="EMBL/GenBank/DDBJ databases">
        <title>Characterization of six clinical isolates of Enterochimera gen. nov., a novel genus of the Yersiniaciae family and the three species Enterochimera arupensis sp. nov., Enterochimera coloradensis sp. nov, and Enterochimera californica sp. nov.</title>
        <authorList>
            <person name="Rossi A."/>
            <person name="Fisher M."/>
        </authorList>
    </citation>
    <scope>NUCLEOTIDE SEQUENCE [LARGE SCALE GENOMIC DNA]</scope>
    <source>
        <strain evidence="4 5">2016Iso1</strain>
    </source>
</reference>
<feature type="domain" description="Ketoreductase" evidence="3">
    <location>
        <begin position="4"/>
        <end position="185"/>
    </location>
</feature>
<dbReference type="EMBL" id="PJZK01000010">
    <property type="protein sequence ID" value="PLR49290.1"/>
    <property type="molecule type" value="Genomic_DNA"/>
</dbReference>
<dbReference type="RefSeq" id="WP_101834950.1">
    <property type="nucleotide sequence ID" value="NZ_PJZG01000014.1"/>
</dbReference>
<organism evidence="4 5">
    <name type="scientific">Chimaeribacter arupi</name>
    <dbReference type="NCBI Taxonomy" id="2060066"/>
    <lineage>
        <taxon>Bacteria</taxon>
        <taxon>Pseudomonadati</taxon>
        <taxon>Pseudomonadota</taxon>
        <taxon>Gammaproteobacteria</taxon>
        <taxon>Enterobacterales</taxon>
        <taxon>Yersiniaceae</taxon>
        <taxon>Chimaeribacter</taxon>
    </lineage>
</organism>
<keyword evidence="5" id="KW-1185">Reference proteome</keyword>
<dbReference type="InterPro" id="IPR020904">
    <property type="entry name" value="Sc_DH/Rdtase_CS"/>
</dbReference>
<dbReference type="Gene3D" id="3.40.50.720">
    <property type="entry name" value="NAD(P)-binding Rossmann-like Domain"/>
    <property type="match status" value="1"/>
</dbReference>
<dbReference type="GO" id="GO:0016616">
    <property type="term" value="F:oxidoreductase activity, acting on the CH-OH group of donors, NAD or NADP as acceptor"/>
    <property type="evidence" value="ECO:0007669"/>
    <property type="project" value="TreeGrafter"/>
</dbReference>
<dbReference type="PROSITE" id="PS00061">
    <property type="entry name" value="ADH_SHORT"/>
    <property type="match status" value="1"/>
</dbReference>
<dbReference type="SMART" id="SM00822">
    <property type="entry name" value="PKS_KR"/>
    <property type="match status" value="1"/>
</dbReference>
<dbReference type="InterPro" id="IPR057326">
    <property type="entry name" value="KR_dom"/>
</dbReference>